<evidence type="ECO:0000256" key="3">
    <source>
        <dbReference type="ARBA" id="ARBA00023163"/>
    </source>
</evidence>
<gene>
    <name evidence="5" type="ORF">K8W16_05105</name>
</gene>
<dbReference type="RefSeq" id="WP_304121740.1">
    <property type="nucleotide sequence ID" value="NZ_DYZA01000094.1"/>
</dbReference>
<dbReference type="InterPro" id="IPR000595">
    <property type="entry name" value="cNMP-bd_dom"/>
</dbReference>
<comment type="caution">
    <text evidence="5">The sequence shown here is derived from an EMBL/GenBank/DDBJ whole genome shotgun (WGS) entry which is preliminary data.</text>
</comment>
<dbReference type="AlphaFoldDB" id="A0A921AVB6"/>
<evidence type="ECO:0000259" key="4">
    <source>
        <dbReference type="Pfam" id="PF13545"/>
    </source>
</evidence>
<dbReference type="Proteomes" id="UP000698963">
    <property type="component" value="Unassembled WGS sequence"/>
</dbReference>
<dbReference type="GO" id="GO:0003677">
    <property type="term" value="F:DNA binding"/>
    <property type="evidence" value="ECO:0007669"/>
    <property type="project" value="UniProtKB-KW"/>
</dbReference>
<evidence type="ECO:0000313" key="6">
    <source>
        <dbReference type="Proteomes" id="UP000698963"/>
    </source>
</evidence>
<dbReference type="InterPro" id="IPR012318">
    <property type="entry name" value="HTH_CRP"/>
</dbReference>
<keyword evidence="2" id="KW-0238">DNA-binding</keyword>
<reference evidence="5" key="1">
    <citation type="journal article" date="2021" name="PeerJ">
        <title>Extensive microbial diversity within the chicken gut microbiome revealed by metagenomics and culture.</title>
        <authorList>
            <person name="Gilroy R."/>
            <person name="Ravi A."/>
            <person name="Getino M."/>
            <person name="Pursley I."/>
            <person name="Horton D.L."/>
            <person name="Alikhan N.F."/>
            <person name="Baker D."/>
            <person name="Gharbi K."/>
            <person name="Hall N."/>
            <person name="Watson M."/>
            <person name="Adriaenssens E.M."/>
            <person name="Foster-Nyarko E."/>
            <person name="Jarju S."/>
            <person name="Secka A."/>
            <person name="Antonio M."/>
            <person name="Oren A."/>
            <person name="Chaudhuri R.R."/>
            <person name="La Ragione R."/>
            <person name="Hildebrand F."/>
            <person name="Pallen M.J."/>
        </authorList>
    </citation>
    <scope>NUCLEOTIDE SEQUENCE</scope>
    <source>
        <strain evidence="5">ChiGjej2B2-19336</strain>
    </source>
</reference>
<dbReference type="EMBL" id="DYZA01000094">
    <property type="protein sequence ID" value="HJD97005.1"/>
    <property type="molecule type" value="Genomic_DNA"/>
</dbReference>
<feature type="domain" description="HTH crp-type" evidence="4">
    <location>
        <begin position="177"/>
        <end position="246"/>
    </location>
</feature>
<dbReference type="SUPFAM" id="SSF46785">
    <property type="entry name" value="Winged helix' DNA-binding domain"/>
    <property type="match status" value="1"/>
</dbReference>
<sequence>MFLSALISNTPQTFDHKAREFPNYVSACPPLYSVPGVICNTSNIWEQILDIASMFLLKKGELVYPDTEESIPFMYLKKGKICIHKFNEEGKTFNPHFIFAGSLIYEAFFLTQGQFQAMPIKALEDSELYIFPQSLTFEDILHINPQLVHNLAYTQAVKDLCYSELTCINMYVKPLNRVCLFIYEMYRVHQKKTIYPHITQAELALLLNMHKVTMSNIITQLKEKNILKCFTKTELTILNLEELHELALRE</sequence>
<name>A0A921AVB6_9BACT</name>
<dbReference type="CDD" id="cd00038">
    <property type="entry name" value="CAP_ED"/>
    <property type="match status" value="1"/>
</dbReference>
<organism evidence="5 6">
    <name type="scientific">Mailhella massiliensis</name>
    <dbReference type="NCBI Taxonomy" id="1903261"/>
    <lineage>
        <taxon>Bacteria</taxon>
        <taxon>Pseudomonadati</taxon>
        <taxon>Thermodesulfobacteriota</taxon>
        <taxon>Desulfovibrionia</taxon>
        <taxon>Desulfovibrionales</taxon>
        <taxon>Desulfovibrionaceae</taxon>
        <taxon>Mailhella</taxon>
    </lineage>
</organism>
<dbReference type="InterPro" id="IPR036388">
    <property type="entry name" value="WH-like_DNA-bd_sf"/>
</dbReference>
<evidence type="ECO:0000256" key="2">
    <source>
        <dbReference type="ARBA" id="ARBA00023125"/>
    </source>
</evidence>
<keyword evidence="1" id="KW-0805">Transcription regulation</keyword>
<dbReference type="Gene3D" id="2.60.120.10">
    <property type="entry name" value="Jelly Rolls"/>
    <property type="match status" value="1"/>
</dbReference>
<keyword evidence="3" id="KW-0804">Transcription</keyword>
<reference evidence="5" key="2">
    <citation type="submission" date="2021-09" db="EMBL/GenBank/DDBJ databases">
        <authorList>
            <person name="Gilroy R."/>
        </authorList>
    </citation>
    <scope>NUCLEOTIDE SEQUENCE</scope>
    <source>
        <strain evidence="5">ChiGjej2B2-19336</strain>
    </source>
</reference>
<dbReference type="InterPro" id="IPR036390">
    <property type="entry name" value="WH_DNA-bd_sf"/>
</dbReference>
<evidence type="ECO:0000256" key="1">
    <source>
        <dbReference type="ARBA" id="ARBA00023015"/>
    </source>
</evidence>
<dbReference type="Gene3D" id="1.10.10.10">
    <property type="entry name" value="Winged helix-like DNA-binding domain superfamily/Winged helix DNA-binding domain"/>
    <property type="match status" value="1"/>
</dbReference>
<dbReference type="InterPro" id="IPR014710">
    <property type="entry name" value="RmlC-like_jellyroll"/>
</dbReference>
<accession>A0A921AVB6</accession>
<dbReference type="SUPFAM" id="SSF51206">
    <property type="entry name" value="cAMP-binding domain-like"/>
    <property type="match status" value="1"/>
</dbReference>
<dbReference type="Pfam" id="PF13545">
    <property type="entry name" value="HTH_Crp_2"/>
    <property type="match status" value="1"/>
</dbReference>
<dbReference type="InterPro" id="IPR018490">
    <property type="entry name" value="cNMP-bd_dom_sf"/>
</dbReference>
<evidence type="ECO:0000313" key="5">
    <source>
        <dbReference type="EMBL" id="HJD97005.1"/>
    </source>
</evidence>
<dbReference type="GO" id="GO:0006355">
    <property type="term" value="P:regulation of DNA-templated transcription"/>
    <property type="evidence" value="ECO:0007669"/>
    <property type="project" value="InterPro"/>
</dbReference>
<proteinExistence type="predicted"/>
<protein>
    <submittedName>
        <fullName evidence="5">Crp/Fnr family transcriptional regulator</fullName>
    </submittedName>
</protein>